<feature type="domain" description="ABC transporter" evidence="4">
    <location>
        <begin position="12"/>
        <end position="243"/>
    </location>
</feature>
<dbReference type="PROSITE" id="PS00211">
    <property type="entry name" value="ABC_TRANSPORTER_1"/>
    <property type="match status" value="1"/>
</dbReference>
<dbReference type="SMART" id="SM00382">
    <property type="entry name" value="AAA"/>
    <property type="match status" value="1"/>
</dbReference>
<dbReference type="InterPro" id="IPR050166">
    <property type="entry name" value="ABC_transporter_ATP-bind"/>
</dbReference>
<evidence type="ECO:0000256" key="3">
    <source>
        <dbReference type="ARBA" id="ARBA00022840"/>
    </source>
</evidence>
<protein>
    <submittedName>
        <fullName evidence="5">Nitrate/sulfonate/bicarbonate ABC transporter ATP-binding protein</fullName>
    </submittedName>
</protein>
<dbReference type="InterPro" id="IPR017871">
    <property type="entry name" value="ABC_transporter-like_CS"/>
</dbReference>
<reference evidence="5 6" key="1">
    <citation type="journal article" date="2020" name="ISME J.">
        <title>Parallel Reductive Genome Evolution in Desulfovibrio Ectosymbionts Independently Acquired by Trichonympha Protists in the Termite Gut.</title>
        <authorList>
            <person name="Takeuchi M."/>
            <person name="Kuwahara H."/>
            <person name="Murakami T."/>
            <person name="Takahashi K."/>
            <person name="Kajitani R."/>
            <person name="Toyoda A."/>
            <person name="Itoh T."/>
            <person name="Ohkuma M."/>
            <person name="Hongoh Y."/>
        </authorList>
    </citation>
    <scope>NUCLEOTIDE SEQUENCE [LARGE SCALE GENOMIC DNA]</scope>
    <source>
        <strain evidence="5">ZnDsv-02</strain>
    </source>
</reference>
<keyword evidence="1" id="KW-0813">Transport</keyword>
<dbReference type="PROSITE" id="PS50893">
    <property type="entry name" value="ABC_TRANSPORTER_2"/>
    <property type="match status" value="1"/>
</dbReference>
<dbReference type="PANTHER" id="PTHR42788:SF19">
    <property type="entry name" value="ALIPHATIC SULFONATES IMPORT ATP-BINDING PROTEIN SSUB 2"/>
    <property type="match status" value="1"/>
</dbReference>
<evidence type="ECO:0000313" key="5">
    <source>
        <dbReference type="EMBL" id="GFH63184.1"/>
    </source>
</evidence>
<dbReference type="SUPFAM" id="SSF52540">
    <property type="entry name" value="P-loop containing nucleoside triphosphate hydrolases"/>
    <property type="match status" value="1"/>
</dbReference>
<evidence type="ECO:0000256" key="1">
    <source>
        <dbReference type="ARBA" id="ARBA00022448"/>
    </source>
</evidence>
<comment type="caution">
    <text evidence="5">The sequence shown here is derived from an EMBL/GenBank/DDBJ whole genome shotgun (WGS) entry which is preliminary data.</text>
</comment>
<keyword evidence="2" id="KW-0547">Nucleotide-binding</keyword>
<dbReference type="Proteomes" id="UP000505077">
    <property type="component" value="Unassembled WGS sequence"/>
</dbReference>
<dbReference type="Pfam" id="PF00005">
    <property type="entry name" value="ABC_tran"/>
    <property type="match status" value="1"/>
</dbReference>
<sequence>MKSADIHNAPVLQAVGVSLRYPENSDYVLHNINLAVYEQEIVALLGESGCGKSSFINLASGLLESSEGYVAFCGQEIRTTPAKVAVVFQDACLLPWLTVYGNVAFALKLESLRVRADECKARVSAALRDVGLENAASKYPARLSGGMAQRVALARTLARRAELLLLDEPFSSLDAITRRSMQELLLDIIHKYRSSALIVTHDMDEALLIADRLILMTKENGETRLAEWNLRDILGKARGADSDNAQHYRRSSTFMDLKEEIAESLAYSTKAFGLSSKNTAHMKKQNFLVNLD</sequence>
<evidence type="ECO:0000313" key="6">
    <source>
        <dbReference type="Proteomes" id="UP000505077"/>
    </source>
</evidence>
<accession>A0A6L2R6R6</accession>
<dbReference type="EMBL" id="BLLL01000010">
    <property type="protein sequence ID" value="GFH63184.1"/>
    <property type="molecule type" value="Genomic_DNA"/>
</dbReference>
<dbReference type="PANTHER" id="PTHR42788">
    <property type="entry name" value="TAURINE IMPORT ATP-BINDING PROTEIN-RELATED"/>
    <property type="match status" value="1"/>
</dbReference>
<evidence type="ECO:0000259" key="4">
    <source>
        <dbReference type="PROSITE" id="PS50893"/>
    </source>
</evidence>
<keyword evidence="3 5" id="KW-0067">ATP-binding</keyword>
<dbReference type="InterPro" id="IPR027417">
    <property type="entry name" value="P-loop_NTPase"/>
</dbReference>
<dbReference type="Gene3D" id="3.40.50.300">
    <property type="entry name" value="P-loop containing nucleotide triphosphate hydrolases"/>
    <property type="match status" value="1"/>
</dbReference>
<gene>
    <name evidence="5" type="ORF">ZNDK_0955</name>
</gene>
<dbReference type="InterPro" id="IPR003439">
    <property type="entry name" value="ABC_transporter-like_ATP-bd"/>
</dbReference>
<organism evidence="5 6">
    <name type="scientific">Candidatus Desulfovibrio kirbyi</name>
    <dbReference type="NCBI Taxonomy" id="2696086"/>
    <lineage>
        <taxon>Bacteria</taxon>
        <taxon>Pseudomonadati</taxon>
        <taxon>Thermodesulfobacteriota</taxon>
        <taxon>Desulfovibrionia</taxon>
        <taxon>Desulfovibrionales</taxon>
        <taxon>Desulfovibrionaceae</taxon>
        <taxon>Desulfovibrio</taxon>
    </lineage>
</organism>
<dbReference type="GO" id="GO:0005524">
    <property type="term" value="F:ATP binding"/>
    <property type="evidence" value="ECO:0007669"/>
    <property type="project" value="UniProtKB-KW"/>
</dbReference>
<proteinExistence type="predicted"/>
<dbReference type="GO" id="GO:0016887">
    <property type="term" value="F:ATP hydrolysis activity"/>
    <property type="evidence" value="ECO:0007669"/>
    <property type="project" value="InterPro"/>
</dbReference>
<dbReference type="AlphaFoldDB" id="A0A6L2R6R6"/>
<dbReference type="InterPro" id="IPR003593">
    <property type="entry name" value="AAA+_ATPase"/>
</dbReference>
<name>A0A6L2R6R6_9BACT</name>
<evidence type="ECO:0000256" key="2">
    <source>
        <dbReference type="ARBA" id="ARBA00022741"/>
    </source>
</evidence>